<dbReference type="Pfam" id="PF00595">
    <property type="entry name" value="PDZ"/>
    <property type="match status" value="1"/>
</dbReference>
<dbReference type="InterPro" id="IPR051566">
    <property type="entry name" value="CNKSR"/>
</dbReference>
<evidence type="ECO:0000259" key="7">
    <source>
        <dbReference type="PROSITE" id="PS51290"/>
    </source>
</evidence>
<feature type="domain" description="CRIC" evidence="7">
    <location>
        <begin position="82"/>
        <end position="169"/>
    </location>
</feature>
<dbReference type="SUPFAM" id="SSF50156">
    <property type="entry name" value="PDZ domain-like"/>
    <property type="match status" value="1"/>
</dbReference>
<dbReference type="PROSITE" id="PS50003">
    <property type="entry name" value="PH_DOMAIN"/>
    <property type="match status" value="1"/>
</dbReference>
<dbReference type="SUPFAM" id="SSF50729">
    <property type="entry name" value="PH domain-like"/>
    <property type="match status" value="1"/>
</dbReference>
<feature type="compositionally biased region" description="Basic and acidic residues" evidence="3">
    <location>
        <begin position="1246"/>
        <end position="1260"/>
    </location>
</feature>
<dbReference type="PROSITE" id="PS50106">
    <property type="entry name" value="PDZ"/>
    <property type="match status" value="1"/>
</dbReference>
<dbReference type="InterPro" id="IPR049628">
    <property type="entry name" value="CNK1-3_SAM"/>
</dbReference>
<evidence type="ECO:0000256" key="2">
    <source>
        <dbReference type="ARBA" id="ARBA00022553"/>
    </source>
</evidence>
<dbReference type="FunFam" id="2.30.42.10:FF:000060">
    <property type="entry name" value="Connector enhancer of kinase suppressor of Ras 2"/>
    <property type="match status" value="1"/>
</dbReference>
<feature type="domain" description="SAM" evidence="5">
    <location>
        <begin position="9"/>
        <end position="74"/>
    </location>
</feature>
<feature type="compositionally biased region" description="Low complexity" evidence="3">
    <location>
        <begin position="363"/>
        <end position="374"/>
    </location>
</feature>
<dbReference type="InterPro" id="IPR011993">
    <property type="entry name" value="PH-like_dom_sf"/>
</dbReference>
<dbReference type="SMART" id="SM00233">
    <property type="entry name" value="PH"/>
    <property type="match status" value="1"/>
</dbReference>
<dbReference type="SMART" id="SM00454">
    <property type="entry name" value="SAM"/>
    <property type="match status" value="1"/>
</dbReference>
<dbReference type="SMART" id="SM00228">
    <property type="entry name" value="PDZ"/>
    <property type="match status" value="1"/>
</dbReference>
<feature type="region of interest" description="Disordered" evidence="3">
    <location>
        <begin position="852"/>
        <end position="879"/>
    </location>
</feature>
<dbReference type="Gene3D" id="1.10.150.50">
    <property type="entry name" value="Transcription Factor, Ets-1"/>
    <property type="match status" value="1"/>
</dbReference>
<organism evidence="8 9">
    <name type="scientific">Drosophila mauritiana</name>
    <name type="common">Fruit fly</name>
    <dbReference type="NCBI Taxonomy" id="7226"/>
    <lineage>
        <taxon>Eukaryota</taxon>
        <taxon>Metazoa</taxon>
        <taxon>Ecdysozoa</taxon>
        <taxon>Arthropoda</taxon>
        <taxon>Hexapoda</taxon>
        <taxon>Insecta</taxon>
        <taxon>Pterygota</taxon>
        <taxon>Neoptera</taxon>
        <taxon>Endopterygota</taxon>
        <taxon>Diptera</taxon>
        <taxon>Brachycera</taxon>
        <taxon>Muscomorpha</taxon>
        <taxon>Ephydroidea</taxon>
        <taxon>Drosophilidae</taxon>
        <taxon>Drosophila</taxon>
        <taxon>Sophophora</taxon>
    </lineage>
</organism>
<dbReference type="CDD" id="cd09511">
    <property type="entry name" value="SAM_CNK1_2_3-suppressor"/>
    <property type="match status" value="1"/>
</dbReference>
<feature type="domain" description="PDZ" evidence="6">
    <location>
        <begin position="206"/>
        <end position="286"/>
    </location>
</feature>
<comment type="similarity">
    <text evidence="1">Belongs to the CNKSR family.</text>
</comment>
<dbReference type="Pfam" id="PF00169">
    <property type="entry name" value="PH"/>
    <property type="match status" value="1"/>
</dbReference>
<dbReference type="InterPro" id="IPR017874">
    <property type="entry name" value="CRIC_domain"/>
</dbReference>
<name>A0A6P8JGY7_DROMA</name>
<feature type="region of interest" description="Disordered" evidence="3">
    <location>
        <begin position="1098"/>
        <end position="1117"/>
    </location>
</feature>
<dbReference type="InterPro" id="IPR036034">
    <property type="entry name" value="PDZ_sf"/>
</dbReference>
<dbReference type="PROSITE" id="PS51290">
    <property type="entry name" value="CRIC"/>
    <property type="match status" value="1"/>
</dbReference>
<dbReference type="Gene3D" id="2.30.42.10">
    <property type="match status" value="1"/>
</dbReference>
<evidence type="ECO:0000256" key="1">
    <source>
        <dbReference type="ARBA" id="ARBA00009498"/>
    </source>
</evidence>
<evidence type="ECO:0000259" key="5">
    <source>
        <dbReference type="PROSITE" id="PS50105"/>
    </source>
</evidence>
<gene>
    <name evidence="9" type="primary">LOC117137889</name>
</gene>
<feature type="compositionally biased region" description="Low complexity" evidence="3">
    <location>
        <begin position="1103"/>
        <end position="1114"/>
    </location>
</feature>
<dbReference type="PANTHER" id="PTHR12844">
    <property type="entry name" value="CONNECTOR ENCHANCER OF KINASE SUPPRESSOR OF RAS"/>
    <property type="match status" value="1"/>
</dbReference>
<dbReference type="FunFam" id="2.30.29.30:FF:000521">
    <property type="entry name" value="Cnk"/>
    <property type="match status" value="1"/>
</dbReference>
<feature type="compositionally biased region" description="Low complexity" evidence="3">
    <location>
        <begin position="993"/>
        <end position="1019"/>
    </location>
</feature>
<evidence type="ECO:0000259" key="6">
    <source>
        <dbReference type="PROSITE" id="PS50106"/>
    </source>
</evidence>
<feature type="region of interest" description="Disordered" evidence="3">
    <location>
        <begin position="1168"/>
        <end position="1217"/>
    </location>
</feature>
<feature type="compositionally biased region" description="Pro residues" evidence="3">
    <location>
        <begin position="941"/>
        <end position="951"/>
    </location>
</feature>
<dbReference type="CDD" id="cd06748">
    <property type="entry name" value="PDZ_CNK1_2_3-like"/>
    <property type="match status" value="1"/>
</dbReference>
<reference evidence="9" key="1">
    <citation type="submission" date="2025-08" db="UniProtKB">
        <authorList>
            <consortium name="RefSeq"/>
        </authorList>
    </citation>
    <scope>IDENTIFICATION</scope>
    <source>
        <strain evidence="9">Mau12</strain>
        <tissue evidence="9">Whole Body</tissue>
    </source>
</reference>
<feature type="compositionally biased region" description="Pro residues" evidence="3">
    <location>
        <begin position="645"/>
        <end position="654"/>
    </location>
</feature>
<feature type="region of interest" description="Disordered" evidence="3">
    <location>
        <begin position="818"/>
        <end position="837"/>
    </location>
</feature>
<dbReference type="InterPro" id="IPR001849">
    <property type="entry name" value="PH_domain"/>
</dbReference>
<dbReference type="InterPro" id="IPR013761">
    <property type="entry name" value="SAM/pointed_sf"/>
</dbReference>
<feature type="domain" description="PH" evidence="4">
    <location>
        <begin position="717"/>
        <end position="815"/>
    </location>
</feature>
<feature type="compositionally biased region" description="Pro residues" evidence="3">
    <location>
        <begin position="982"/>
        <end position="992"/>
    </location>
</feature>
<feature type="compositionally biased region" description="Low complexity" evidence="3">
    <location>
        <begin position="1514"/>
        <end position="1548"/>
    </location>
</feature>
<feature type="compositionally biased region" description="Polar residues" evidence="3">
    <location>
        <begin position="1424"/>
        <end position="1434"/>
    </location>
</feature>
<protein>
    <submittedName>
        <fullName evidence="9">Uncharacterized protein LOC117137889</fullName>
    </submittedName>
</protein>
<feature type="region of interest" description="Disordered" evidence="3">
    <location>
        <begin position="1424"/>
        <end position="1494"/>
    </location>
</feature>
<feature type="compositionally biased region" description="Low complexity" evidence="3">
    <location>
        <begin position="956"/>
        <end position="966"/>
    </location>
</feature>
<dbReference type="PROSITE" id="PS50105">
    <property type="entry name" value="SAM_DOMAIN"/>
    <property type="match status" value="1"/>
</dbReference>
<feature type="compositionally biased region" description="Polar residues" evidence="3">
    <location>
        <begin position="967"/>
        <end position="976"/>
    </location>
</feature>
<feature type="compositionally biased region" description="Polar residues" evidence="3">
    <location>
        <begin position="852"/>
        <end position="861"/>
    </location>
</feature>
<evidence type="ECO:0000313" key="8">
    <source>
        <dbReference type="Proteomes" id="UP000515162"/>
    </source>
</evidence>
<feature type="compositionally biased region" description="Pro residues" evidence="3">
    <location>
        <begin position="1437"/>
        <end position="1447"/>
    </location>
</feature>
<dbReference type="GeneID" id="117137889"/>
<evidence type="ECO:0000256" key="3">
    <source>
        <dbReference type="SAM" id="MobiDB-lite"/>
    </source>
</evidence>
<keyword evidence="8" id="KW-1185">Reference proteome</keyword>
<dbReference type="Pfam" id="PF10534">
    <property type="entry name" value="CRIC_ras_sig"/>
    <property type="match status" value="1"/>
</dbReference>
<dbReference type="SUPFAM" id="SSF47769">
    <property type="entry name" value="SAM/Pointed domain"/>
    <property type="match status" value="1"/>
</dbReference>
<feature type="region of interest" description="Disordered" evidence="3">
    <location>
        <begin position="1506"/>
        <end position="1554"/>
    </location>
</feature>
<evidence type="ECO:0000259" key="4">
    <source>
        <dbReference type="PROSITE" id="PS50003"/>
    </source>
</evidence>
<accession>A0A6P8JGY7</accession>
<proteinExistence type="inferred from homology"/>
<dbReference type="RefSeq" id="XP_033155512.1">
    <property type="nucleotide sequence ID" value="XM_033299621.1"/>
</dbReference>
<dbReference type="CTD" id="36952"/>
<dbReference type="InterPro" id="IPR001478">
    <property type="entry name" value="PDZ"/>
</dbReference>
<feature type="region of interest" description="Disordered" evidence="3">
    <location>
        <begin position="1133"/>
        <end position="1153"/>
    </location>
</feature>
<feature type="region of interest" description="Disordered" evidence="3">
    <location>
        <begin position="1230"/>
        <end position="1284"/>
    </location>
</feature>
<feature type="compositionally biased region" description="Basic residues" evidence="3">
    <location>
        <begin position="1179"/>
        <end position="1193"/>
    </location>
</feature>
<feature type="compositionally biased region" description="Basic and acidic residues" evidence="3">
    <location>
        <begin position="1134"/>
        <end position="1153"/>
    </location>
</feature>
<dbReference type="CDD" id="cd13326">
    <property type="entry name" value="PH_CNK_insect-like"/>
    <property type="match status" value="1"/>
</dbReference>
<dbReference type="Proteomes" id="UP000515162">
    <property type="component" value="Chromosome 2R"/>
</dbReference>
<feature type="region of interest" description="Disordered" evidence="3">
    <location>
        <begin position="590"/>
        <end position="662"/>
    </location>
</feature>
<dbReference type="Pfam" id="PF00536">
    <property type="entry name" value="SAM_1"/>
    <property type="match status" value="1"/>
</dbReference>
<keyword evidence="2" id="KW-0597">Phosphoprotein</keyword>
<dbReference type="PANTHER" id="PTHR12844:SF42">
    <property type="entry name" value="CONNECTOR ENHANCER OF KSR PROTEIN CNK"/>
    <property type="match status" value="1"/>
</dbReference>
<feature type="region of interest" description="Disordered" evidence="3">
    <location>
        <begin position="335"/>
        <end position="380"/>
    </location>
</feature>
<feature type="compositionally biased region" description="Low complexity" evidence="3">
    <location>
        <begin position="1194"/>
        <end position="1211"/>
    </location>
</feature>
<dbReference type="InterPro" id="IPR001660">
    <property type="entry name" value="SAM"/>
</dbReference>
<dbReference type="Gene3D" id="2.30.29.30">
    <property type="entry name" value="Pleckstrin-homology domain (PH domain)/Phosphotyrosine-binding domain (PTB)"/>
    <property type="match status" value="1"/>
</dbReference>
<feature type="region of interest" description="Disordered" evidence="3">
    <location>
        <begin position="926"/>
        <end position="1022"/>
    </location>
</feature>
<evidence type="ECO:0000313" key="9">
    <source>
        <dbReference type="RefSeq" id="XP_033155512.1"/>
    </source>
</evidence>
<sequence>MAYINIAEWTPDQVTDWIKGLDESMKGYLYEFSKQEIGGRALLNIRPYELENLGMLRIGHQEIVLEAVENLRNFHYHLKNDNLQFMALHVATAAKNLHRELARNHAESTKIDTRILHDITRTIATLKPLVGSLERTPFRKQEMYREYCGNVLKCGLELATIAHRDRFALQPVPAIRQSAERLENLANFVIQDISDPMVLQPASLNLVTLKKRESELGFNIESSYNGIHRVTDIKYNSPAHNSGKIEDGDEIVQINYQTVVGWQHRTVLEHLREALPDVVLTVKKRPKHTKMFGQIYMQPYRLPSKKRNMAARWAAQMPSPRAAFLTLDTEQLATGGTGSAVPDPSKSLSSEKREVLTKVNPVSSASDSDSSCSDIPTPTDPKLAAREIRLYYPKPRALLQRRNTICGCEYLSLKNSDLVVPSWHERKPGVGSPTNCDPGSPSIRDKSISFGYGLEMAARPTTCIGIAGDTSTDKARRMFHEVRKLKQLTEDSQREFLVDRYKPGVSKVVRFDAKEDYVMKNEKFICNVENTILETFEPIPFADEGDEDALETLRNCKTENAEELLEAINLATKGQDLPLAEAINMPLLQQGRRGRLDKSHSTPAYDNSGEESDTPPAIEPRKEFLLVTPPAPPPRPRKQREMTPPAVPPPPPKPASMQSASSITSISIPVPVPVPAAVDPSEISELHTPSKSRTLTLKKKHSLMAKRRNTNLKLLGTGDIQGHLYRRKKNHRGVTYWARIYFVMLDTILYGFRSKQSTSASLVIFLPGFTVSLAKEVHSKPHAFKVYHTAKSFYFAAESLDALNQWVDFLRQASLKVPPSTGSKGGGDAKDLYSENDSSGEECDALVIQNLSTPSPQGNKESMSMSMTLSGGTPPSSAPIKHERGYLDSFRKFTNTFKSSAAKPSSDIPVPTEQYRSYRKVPGGSFGIQIGANTPGYHDPAMPPTQIPPLVGPKLSRSSSRSSVVSGTESAVSLSASILGPPASPAPTPTPTATPTSLQHQSSEESPSQSQSQSPSSKSSLKKAPFNFLHASNPNLVEFDFHTSKTLLPKMSVGNTLDHGHNIQGFVTLKDLMLRKQEEEAQEMYNNRVHLGVEKHKHARTESTASQQSAMSSSVTKPLEKLPKIQSVSLPKTPDYEISFKPDDESIKRTRTKEGQKLRDFGYELICGDEPSTSSSSRHEHHHHHNHHQHHLQHVQQQQQQLHQQSQQQHSSKAKHFLRSQQLQLSSFLHKTSSGGSGKSSGSGADQKKSKGKSSSDRRFPFSKHSTGSTGSGCGPGHAMTMTLPLNKKSKSNHALDGAVGNGVTIIGSGSSIKKSQTYNQDLRDKIVGTKYDAHRKNSAPIPIFSKLSISGGTPAKPSKENRFLGSPLLHRTLFGHHHHQQQAVTPPSSADPDCDQEIFSQITLPTHNQAGYRSYRGPGILTTSTTNLCSSEGLQPPLPPAPPPPVNASRQREEEPAEATISECAATPKVSTSGSVDSKAATPDYPNMECPPVFEPEIYSLSDTSLSRLMMRTPSSSGATSAAASTNNNNNNNNTNNNTNTNSSPSGGEHHQT</sequence>